<evidence type="ECO:0000256" key="1">
    <source>
        <dbReference type="SAM" id="MobiDB-lite"/>
    </source>
</evidence>
<feature type="compositionally biased region" description="Basic and acidic residues" evidence="1">
    <location>
        <begin position="129"/>
        <end position="140"/>
    </location>
</feature>
<name>A0A1Y1YK29_9PLEO</name>
<accession>A0A1Y1YK29</accession>
<evidence type="ECO:0000313" key="3">
    <source>
        <dbReference type="Proteomes" id="UP000193144"/>
    </source>
</evidence>
<proteinExistence type="predicted"/>
<sequence length="300" mass="34827">MYHNGDIVSQQRRIKRPDRWAPVFLLHSPASNYHNASLLHFDQLVHQDIDTSVSFFFLHPFPTFQVDHTLSSCLGRDTDINFAAYACAYKLWIQFILSSTLSKMAPQQVHGSSSSGDDNRDNRKRRHADRGSSSESDNAKRQQTGNLVPEPSGQQQIAMLRNLWQAFYDNDVEQLNTLMVNDLFHMNRWSQQWTEGIMDPPGDNADPVLVNTQGIFDQLMNMRPVSQSESEQVPSEWIEDRTRWQKLLAQWLCMRRGTDGIPPTRIRQETLRGMGLPENQWEDLWPEEHLYDVNGRMISR</sequence>
<organism evidence="2 3">
    <name type="scientific">Clohesyomyces aquaticus</name>
    <dbReference type="NCBI Taxonomy" id="1231657"/>
    <lineage>
        <taxon>Eukaryota</taxon>
        <taxon>Fungi</taxon>
        <taxon>Dikarya</taxon>
        <taxon>Ascomycota</taxon>
        <taxon>Pezizomycotina</taxon>
        <taxon>Dothideomycetes</taxon>
        <taxon>Pleosporomycetidae</taxon>
        <taxon>Pleosporales</taxon>
        <taxon>Lindgomycetaceae</taxon>
        <taxon>Clohesyomyces</taxon>
    </lineage>
</organism>
<dbReference type="AlphaFoldDB" id="A0A1Y1YK29"/>
<feature type="region of interest" description="Disordered" evidence="1">
    <location>
        <begin position="107"/>
        <end position="152"/>
    </location>
</feature>
<dbReference type="Proteomes" id="UP000193144">
    <property type="component" value="Unassembled WGS sequence"/>
</dbReference>
<gene>
    <name evidence="2" type="ORF">BCR34DRAFT_607090</name>
</gene>
<comment type="caution">
    <text evidence="2">The sequence shown here is derived from an EMBL/GenBank/DDBJ whole genome shotgun (WGS) entry which is preliminary data.</text>
</comment>
<reference evidence="2 3" key="1">
    <citation type="submission" date="2016-07" db="EMBL/GenBank/DDBJ databases">
        <title>Pervasive Adenine N6-methylation of Active Genes in Fungi.</title>
        <authorList>
            <consortium name="DOE Joint Genome Institute"/>
            <person name="Mondo S.J."/>
            <person name="Dannebaum R.O."/>
            <person name="Kuo R.C."/>
            <person name="Labutti K."/>
            <person name="Haridas S."/>
            <person name="Kuo A."/>
            <person name="Salamov A."/>
            <person name="Ahrendt S.R."/>
            <person name="Lipzen A."/>
            <person name="Sullivan W."/>
            <person name="Andreopoulos W.B."/>
            <person name="Clum A."/>
            <person name="Lindquist E."/>
            <person name="Daum C."/>
            <person name="Ramamoorthy G.K."/>
            <person name="Gryganskyi A."/>
            <person name="Culley D."/>
            <person name="Magnuson J.K."/>
            <person name="James T.Y."/>
            <person name="O'Malley M.A."/>
            <person name="Stajich J.E."/>
            <person name="Spatafora J.W."/>
            <person name="Visel A."/>
            <person name="Grigoriev I.V."/>
        </authorList>
    </citation>
    <scope>NUCLEOTIDE SEQUENCE [LARGE SCALE GENOMIC DNA]</scope>
    <source>
        <strain evidence="2 3">CBS 115471</strain>
    </source>
</reference>
<evidence type="ECO:0000313" key="2">
    <source>
        <dbReference type="EMBL" id="ORX97954.1"/>
    </source>
</evidence>
<protein>
    <submittedName>
        <fullName evidence="2">Uncharacterized protein</fullName>
    </submittedName>
</protein>
<feature type="compositionally biased region" description="Polar residues" evidence="1">
    <location>
        <begin position="141"/>
        <end position="152"/>
    </location>
</feature>
<keyword evidence="3" id="KW-1185">Reference proteome</keyword>
<dbReference type="EMBL" id="MCFA01000224">
    <property type="protein sequence ID" value="ORX97954.1"/>
    <property type="molecule type" value="Genomic_DNA"/>
</dbReference>